<dbReference type="Pfam" id="PF00155">
    <property type="entry name" value="Aminotran_1_2"/>
    <property type="match status" value="1"/>
</dbReference>
<organism evidence="3 4">
    <name type="scientific">Penicillium angulare</name>
    <dbReference type="NCBI Taxonomy" id="116970"/>
    <lineage>
        <taxon>Eukaryota</taxon>
        <taxon>Fungi</taxon>
        <taxon>Dikarya</taxon>
        <taxon>Ascomycota</taxon>
        <taxon>Pezizomycotina</taxon>
        <taxon>Eurotiomycetes</taxon>
        <taxon>Eurotiomycetidae</taxon>
        <taxon>Eurotiales</taxon>
        <taxon>Aspergillaceae</taxon>
        <taxon>Penicillium</taxon>
    </lineage>
</organism>
<keyword evidence="4" id="KW-1185">Reference proteome</keyword>
<reference evidence="3" key="1">
    <citation type="submission" date="2022-11" db="EMBL/GenBank/DDBJ databases">
        <authorList>
            <person name="Petersen C."/>
        </authorList>
    </citation>
    <scope>NUCLEOTIDE SEQUENCE</scope>
    <source>
        <strain evidence="3">IBT 30069</strain>
    </source>
</reference>
<reference evidence="3" key="2">
    <citation type="journal article" date="2023" name="IMA Fungus">
        <title>Comparative genomic study of the Penicillium genus elucidates a diverse pangenome and 15 lateral gene transfer events.</title>
        <authorList>
            <person name="Petersen C."/>
            <person name="Sorensen T."/>
            <person name="Nielsen M.R."/>
            <person name="Sondergaard T.E."/>
            <person name="Sorensen J.L."/>
            <person name="Fitzpatrick D.A."/>
            <person name="Frisvad J.C."/>
            <person name="Nielsen K.L."/>
        </authorList>
    </citation>
    <scope>NUCLEOTIDE SEQUENCE</scope>
    <source>
        <strain evidence="3">IBT 30069</strain>
    </source>
</reference>
<name>A0A9W9K570_9EURO</name>
<evidence type="ECO:0000313" key="3">
    <source>
        <dbReference type="EMBL" id="KAJ5093509.1"/>
    </source>
</evidence>
<dbReference type="AlphaFoldDB" id="A0A9W9K570"/>
<dbReference type="EMBL" id="JAPQKH010000006">
    <property type="protein sequence ID" value="KAJ5093509.1"/>
    <property type="molecule type" value="Genomic_DNA"/>
</dbReference>
<gene>
    <name evidence="3" type="ORF">N7456_009370</name>
</gene>
<accession>A0A9W9K570</accession>
<dbReference type="Gene3D" id="3.90.1150.10">
    <property type="entry name" value="Aspartate Aminotransferase, domain 1"/>
    <property type="match status" value="1"/>
</dbReference>
<protein>
    <submittedName>
        <fullName evidence="3">Pyridoxal phosphate-dependent transferase major region subdomain 1</fullName>
    </submittedName>
</protein>
<evidence type="ECO:0000256" key="1">
    <source>
        <dbReference type="SAM" id="MobiDB-lite"/>
    </source>
</evidence>
<dbReference type="PANTHER" id="PTHR42858">
    <property type="entry name" value="AMINOTRANSFERASE"/>
    <property type="match status" value="1"/>
</dbReference>
<dbReference type="GO" id="GO:0047536">
    <property type="term" value="F:2-aminoadipate transaminase activity"/>
    <property type="evidence" value="ECO:0007669"/>
    <property type="project" value="TreeGrafter"/>
</dbReference>
<proteinExistence type="predicted"/>
<feature type="domain" description="Aminotransferase class I/classII large" evidence="2">
    <location>
        <begin position="28"/>
        <end position="414"/>
    </location>
</feature>
<comment type="caution">
    <text evidence="3">The sequence shown here is derived from an EMBL/GenBank/DDBJ whole genome shotgun (WGS) entry which is preliminary data.</text>
</comment>
<dbReference type="InterPro" id="IPR015421">
    <property type="entry name" value="PyrdxlP-dep_Trfase_major"/>
</dbReference>
<sequence>MEAPQYEVDLFKGWPATKLLPIDYLKTAVAKKLSDKTILDGAFGYGPNEGHFPLRENISKWLTGHYSPPVPIQTDQICITGGASQNLASILQAYSDPVYTEAIWLVEPCYHLVFRVFEDAGFYSRLKPVPEDEGGMDIEALERSLEASRLANDESNVAQQKSTKSSRPSRKTYRHIIYCIPSFSNPSGNTMSRSRREALIRVARRYDALVICDDVYDFLCWPTEPTNNPASNAPLRLVDIEQTLDNGPIDRFGNVVSNGSFSKLIGPGCRIGWAQATDSFIFGLSETGQTRSGGAPSHLMSTFIDDFLETGFLQQYIETILIRECSRRYSVMVSAIRKYLDCVDISFSPDPDHNTTVGGYYIWLKLPSPLLSEQVCARAMETQNLVLGCSSLFVVPGNCSPMEDVSRRVRLCFMWEDEDKLVEGIKRLGAVLDELINETQ</sequence>
<keyword evidence="3" id="KW-0808">Transferase</keyword>
<dbReference type="InterPro" id="IPR015422">
    <property type="entry name" value="PyrdxlP-dep_Trfase_small"/>
</dbReference>
<dbReference type="InterPro" id="IPR015424">
    <property type="entry name" value="PyrdxlP-dep_Trfase"/>
</dbReference>
<feature type="region of interest" description="Disordered" evidence="1">
    <location>
        <begin position="150"/>
        <end position="170"/>
    </location>
</feature>
<dbReference type="FunFam" id="3.40.640.10:FF:000080">
    <property type="entry name" value="Aminotransferase, putative"/>
    <property type="match status" value="1"/>
</dbReference>
<dbReference type="CDD" id="cd00609">
    <property type="entry name" value="AAT_like"/>
    <property type="match status" value="1"/>
</dbReference>
<dbReference type="InterPro" id="IPR004839">
    <property type="entry name" value="Aminotransferase_I/II_large"/>
</dbReference>
<dbReference type="Proteomes" id="UP001149165">
    <property type="component" value="Unassembled WGS sequence"/>
</dbReference>
<evidence type="ECO:0000313" key="4">
    <source>
        <dbReference type="Proteomes" id="UP001149165"/>
    </source>
</evidence>
<dbReference type="SUPFAM" id="SSF53383">
    <property type="entry name" value="PLP-dependent transferases"/>
    <property type="match status" value="1"/>
</dbReference>
<dbReference type="Gene3D" id="3.40.640.10">
    <property type="entry name" value="Type I PLP-dependent aspartate aminotransferase-like (Major domain)"/>
    <property type="match status" value="1"/>
</dbReference>
<evidence type="ECO:0000259" key="2">
    <source>
        <dbReference type="Pfam" id="PF00155"/>
    </source>
</evidence>
<dbReference type="GO" id="GO:0030170">
    <property type="term" value="F:pyridoxal phosphate binding"/>
    <property type="evidence" value="ECO:0007669"/>
    <property type="project" value="InterPro"/>
</dbReference>
<dbReference type="PANTHER" id="PTHR42858:SF1">
    <property type="entry name" value="LD15494P"/>
    <property type="match status" value="1"/>
</dbReference>
<dbReference type="OrthoDB" id="7042322at2759"/>